<keyword evidence="2" id="KW-0540">Nuclease</keyword>
<dbReference type="InterPro" id="IPR013961">
    <property type="entry name" value="RAI1"/>
</dbReference>
<reference evidence="5" key="1">
    <citation type="journal article" date="2013" name="Genetics">
        <title>The draft genome and transcriptome of Panagrellus redivivus are shaped by the harsh demands of a free-living lifestyle.</title>
        <authorList>
            <person name="Srinivasan J."/>
            <person name="Dillman A.R."/>
            <person name="Macchietto M.G."/>
            <person name="Heikkinen L."/>
            <person name="Lakso M."/>
            <person name="Fracchia K.M."/>
            <person name="Antoshechkin I."/>
            <person name="Mortazavi A."/>
            <person name="Wong G."/>
            <person name="Sternberg P.W."/>
        </authorList>
    </citation>
    <scope>NUCLEOTIDE SEQUENCE [LARGE SCALE GENOMIC DNA]</scope>
    <source>
        <strain evidence="5">MT8872</strain>
    </source>
</reference>
<dbReference type="AlphaFoldDB" id="A0A7E4ZSL7"/>
<comment type="subcellular location">
    <subcellularLocation>
        <location evidence="2">Nucleus</location>
    </subcellularLocation>
</comment>
<feature type="domain" description="RAI1-like" evidence="4">
    <location>
        <begin position="33"/>
        <end position="354"/>
    </location>
</feature>
<evidence type="ECO:0000256" key="1">
    <source>
        <dbReference type="ARBA" id="ARBA00006562"/>
    </source>
</evidence>
<dbReference type="PANTHER" id="PTHR12395">
    <property type="entry name" value="DOM-3 RELATED"/>
    <property type="match status" value="1"/>
</dbReference>
<dbReference type="GO" id="GO:0110155">
    <property type="term" value="P:NAD-cap decapping"/>
    <property type="evidence" value="ECO:0007669"/>
    <property type="project" value="TreeGrafter"/>
</dbReference>
<comment type="cofactor">
    <cofactor evidence="2">
        <name>a divalent metal cation</name>
        <dbReference type="ChEBI" id="CHEBI:60240"/>
    </cofactor>
</comment>
<evidence type="ECO:0000313" key="6">
    <source>
        <dbReference type="WBParaSite" id="Pan_g14739.t1"/>
    </source>
</evidence>
<evidence type="ECO:0000256" key="2">
    <source>
        <dbReference type="RuleBase" id="RU367113"/>
    </source>
</evidence>
<keyword evidence="2" id="KW-0378">Hydrolase</keyword>
<evidence type="ECO:0000259" key="4">
    <source>
        <dbReference type="Pfam" id="PF08652"/>
    </source>
</evidence>
<sequence>MADNLERLCTLRGFNKTNSTPVSPLEREFLDDFALDRQRNVTLGRDNHQYLVEKYLDPRERFAFDLSEGYETFDPKPEGEGINSILKYILLRAKDGDDLKTAVNGADIVCWRGLITKLATSFYEQGGVGWKVVVTKLGDTLFMSEVSTEAKIKSMAAETAYQKKCTYWGHKFETFIFAKKDQNPTPNEPVSTWEEKGVFFTVKLPGKADEPPIKLLCGAEIDGLDSDGNLVEVKTQVRDLFVGRFFPQKAMKWWIQSTLVGIQDIVVGFKLDSGIVNRLTKVQLNWLRNRLSKHWDPNVCLRTAGYIFNAIKTAYNEKIKPGQVLIVERQPDSLNIWFTIAPAESQEPILTEEFIARFGGGTEAGKVSSDDGPSEPKRTRF</sequence>
<dbReference type="EC" id="3.6.1.-" evidence="2"/>
<dbReference type="GO" id="GO:0000166">
    <property type="term" value="F:nucleotide binding"/>
    <property type="evidence" value="ECO:0007669"/>
    <property type="project" value="UniProtKB-KW"/>
</dbReference>
<name>A0A7E4ZSL7_PANRE</name>
<accession>A0A7E4ZSL7</accession>
<keyword evidence="2" id="KW-0547">Nucleotide-binding</keyword>
<keyword evidence="2" id="KW-0694">RNA-binding</keyword>
<dbReference type="GO" id="GO:0034353">
    <property type="term" value="F:mRNA 5'-diphosphatase activity"/>
    <property type="evidence" value="ECO:0007669"/>
    <property type="project" value="TreeGrafter"/>
</dbReference>
<comment type="function">
    <text evidence="2">Decapping enzyme for NAD-capped RNAs: specifically hydrolyzes the nicotinamide adenine dinucleotide (NAD) cap from a subset of RNAs by removing the entire NAD moiety from the 5'-end of an NAD-capped RNA.</text>
</comment>
<keyword evidence="5" id="KW-1185">Reference proteome</keyword>
<proteinExistence type="inferred from homology"/>
<reference evidence="6" key="2">
    <citation type="submission" date="2020-10" db="UniProtKB">
        <authorList>
            <consortium name="WormBaseParasite"/>
        </authorList>
    </citation>
    <scope>IDENTIFICATION</scope>
</reference>
<dbReference type="GO" id="GO:0046872">
    <property type="term" value="F:metal ion binding"/>
    <property type="evidence" value="ECO:0007669"/>
    <property type="project" value="UniProtKB-KW"/>
</dbReference>
<dbReference type="WBParaSite" id="Pan_g14739.t1">
    <property type="protein sequence ID" value="Pan_g14739.t1"/>
    <property type="gene ID" value="Pan_g14739"/>
</dbReference>
<comment type="similarity">
    <text evidence="1 2">Belongs to the DXO/Dom3Z family.</text>
</comment>
<organism evidence="5 6">
    <name type="scientific">Panagrellus redivivus</name>
    <name type="common">Microworm</name>
    <dbReference type="NCBI Taxonomy" id="6233"/>
    <lineage>
        <taxon>Eukaryota</taxon>
        <taxon>Metazoa</taxon>
        <taxon>Ecdysozoa</taxon>
        <taxon>Nematoda</taxon>
        <taxon>Chromadorea</taxon>
        <taxon>Rhabditida</taxon>
        <taxon>Tylenchina</taxon>
        <taxon>Panagrolaimomorpha</taxon>
        <taxon>Panagrolaimoidea</taxon>
        <taxon>Panagrolaimidae</taxon>
        <taxon>Panagrellus</taxon>
    </lineage>
</organism>
<dbReference type="GO" id="GO:0003723">
    <property type="term" value="F:RNA binding"/>
    <property type="evidence" value="ECO:0007669"/>
    <property type="project" value="UniProtKB-KW"/>
</dbReference>
<dbReference type="Pfam" id="PF08652">
    <property type="entry name" value="RAI1"/>
    <property type="match status" value="1"/>
</dbReference>
<dbReference type="GO" id="GO:0004518">
    <property type="term" value="F:nuclease activity"/>
    <property type="evidence" value="ECO:0007669"/>
    <property type="project" value="UniProtKB-KW"/>
</dbReference>
<dbReference type="GO" id="GO:0005634">
    <property type="term" value="C:nucleus"/>
    <property type="evidence" value="ECO:0007669"/>
    <property type="project" value="UniProtKB-SubCell"/>
</dbReference>
<dbReference type="Proteomes" id="UP000492821">
    <property type="component" value="Unassembled WGS sequence"/>
</dbReference>
<evidence type="ECO:0000256" key="3">
    <source>
        <dbReference type="SAM" id="MobiDB-lite"/>
    </source>
</evidence>
<dbReference type="GO" id="GO:0005829">
    <property type="term" value="C:cytosol"/>
    <property type="evidence" value="ECO:0007669"/>
    <property type="project" value="TreeGrafter"/>
</dbReference>
<keyword evidence="2" id="KW-0539">Nucleus</keyword>
<dbReference type="PANTHER" id="PTHR12395:SF9">
    <property type="entry name" value="DECAPPING AND EXORIBONUCLEASE PROTEIN"/>
    <property type="match status" value="1"/>
</dbReference>
<evidence type="ECO:0000313" key="5">
    <source>
        <dbReference type="Proteomes" id="UP000492821"/>
    </source>
</evidence>
<dbReference type="InterPro" id="IPR039039">
    <property type="entry name" value="RAI1-like_fam"/>
</dbReference>
<protein>
    <recommendedName>
        <fullName evidence="2">Decapping nuclease</fullName>
        <ecNumber evidence="2">3.6.1.-</ecNumber>
    </recommendedName>
</protein>
<feature type="region of interest" description="Disordered" evidence="3">
    <location>
        <begin position="361"/>
        <end position="381"/>
    </location>
</feature>
<dbReference type="GO" id="GO:0000956">
    <property type="term" value="P:nuclear-transcribed mRNA catabolic process"/>
    <property type="evidence" value="ECO:0007669"/>
    <property type="project" value="TreeGrafter"/>
</dbReference>
<keyword evidence="2" id="KW-0479">Metal-binding</keyword>